<dbReference type="SUPFAM" id="SSF161084">
    <property type="entry name" value="MAPEG domain-like"/>
    <property type="match status" value="1"/>
</dbReference>
<feature type="transmembrane region" description="Helical" evidence="5">
    <location>
        <begin position="89"/>
        <end position="111"/>
    </location>
</feature>
<dbReference type="RefSeq" id="WP_190442948.1">
    <property type="nucleotide sequence ID" value="NZ_JAMPKM010000013.1"/>
</dbReference>
<protein>
    <submittedName>
        <fullName evidence="6">MAPEG family protein</fullName>
    </submittedName>
</protein>
<evidence type="ECO:0000256" key="2">
    <source>
        <dbReference type="ARBA" id="ARBA00022692"/>
    </source>
</evidence>
<name>A0ABV0JBR9_9CYAN</name>
<evidence type="ECO:0000313" key="7">
    <source>
        <dbReference type="Proteomes" id="UP001464891"/>
    </source>
</evidence>
<keyword evidence="2 5" id="KW-0812">Transmembrane</keyword>
<comment type="caution">
    <text evidence="6">The sequence shown here is derived from an EMBL/GenBank/DDBJ whole genome shotgun (WGS) entry which is preliminary data.</text>
</comment>
<dbReference type="Gene3D" id="1.20.120.550">
    <property type="entry name" value="Membrane associated eicosanoid/glutathione metabolism-like domain"/>
    <property type="match status" value="1"/>
</dbReference>
<comment type="subcellular location">
    <subcellularLocation>
        <location evidence="1">Membrane</location>
    </subcellularLocation>
</comment>
<dbReference type="Proteomes" id="UP001464891">
    <property type="component" value="Unassembled WGS sequence"/>
</dbReference>
<dbReference type="EMBL" id="JAMPKM010000013">
    <property type="protein sequence ID" value="MEP0819236.1"/>
    <property type="molecule type" value="Genomic_DNA"/>
</dbReference>
<feature type="transmembrane region" description="Helical" evidence="5">
    <location>
        <begin position="66"/>
        <end position="83"/>
    </location>
</feature>
<keyword evidence="4 5" id="KW-0472">Membrane</keyword>
<evidence type="ECO:0000313" key="6">
    <source>
        <dbReference type="EMBL" id="MEP0819236.1"/>
    </source>
</evidence>
<feature type="transmembrane region" description="Helical" evidence="5">
    <location>
        <begin position="118"/>
        <end position="140"/>
    </location>
</feature>
<evidence type="ECO:0000256" key="5">
    <source>
        <dbReference type="SAM" id="Phobius"/>
    </source>
</evidence>
<sequence>MTQTAIFNPFFATMFLTLLVWVYMYVRRINFINSQKLRPKELAAPGVLAQISPPSVSSPSDNLKNLFEIPVLFYALVLYLFVIQQVDAVYLNAAWIFVGFRVLHSIVHCTFNLIMLRFYLYLFSTLAVWFIAFRAAFIHFGT</sequence>
<dbReference type="InterPro" id="IPR023352">
    <property type="entry name" value="MAPEG-like_dom_sf"/>
</dbReference>
<gene>
    <name evidence="6" type="ORF">NC998_19225</name>
</gene>
<reference evidence="6 7" key="1">
    <citation type="submission" date="2022-04" db="EMBL/GenBank/DDBJ databases">
        <title>Positive selection, recombination, and allopatry shape intraspecific diversity of widespread and dominant cyanobacteria.</title>
        <authorList>
            <person name="Wei J."/>
            <person name="Shu W."/>
            <person name="Hu C."/>
        </authorList>
    </citation>
    <scope>NUCLEOTIDE SEQUENCE [LARGE SCALE GENOMIC DNA]</scope>
    <source>
        <strain evidence="6 7">GB2-A4</strain>
    </source>
</reference>
<proteinExistence type="predicted"/>
<evidence type="ECO:0000256" key="3">
    <source>
        <dbReference type="ARBA" id="ARBA00022989"/>
    </source>
</evidence>
<dbReference type="Pfam" id="PF01124">
    <property type="entry name" value="MAPEG"/>
    <property type="match status" value="1"/>
</dbReference>
<dbReference type="InterPro" id="IPR001129">
    <property type="entry name" value="Membr-assoc_MAPEG"/>
</dbReference>
<organism evidence="6 7">
    <name type="scientific">Trichocoleus desertorum GB2-A4</name>
    <dbReference type="NCBI Taxonomy" id="2933944"/>
    <lineage>
        <taxon>Bacteria</taxon>
        <taxon>Bacillati</taxon>
        <taxon>Cyanobacteriota</taxon>
        <taxon>Cyanophyceae</taxon>
        <taxon>Leptolyngbyales</taxon>
        <taxon>Trichocoleusaceae</taxon>
        <taxon>Trichocoleus</taxon>
    </lineage>
</organism>
<feature type="transmembrane region" description="Helical" evidence="5">
    <location>
        <begin position="6"/>
        <end position="26"/>
    </location>
</feature>
<evidence type="ECO:0000256" key="4">
    <source>
        <dbReference type="ARBA" id="ARBA00023136"/>
    </source>
</evidence>
<keyword evidence="3 5" id="KW-1133">Transmembrane helix</keyword>
<keyword evidence="7" id="KW-1185">Reference proteome</keyword>
<evidence type="ECO:0000256" key="1">
    <source>
        <dbReference type="ARBA" id="ARBA00004370"/>
    </source>
</evidence>
<accession>A0ABV0JBR9</accession>